<dbReference type="AlphaFoldDB" id="E6M139"/>
<evidence type="ECO:0000313" key="2">
    <source>
        <dbReference type="Proteomes" id="UP000005573"/>
    </source>
</evidence>
<sequence>MTVSDYMTVKQAAQFANLGEWSIRQAMHSSVNPLPYFSTPGGRKHLIDRKDLVAWIEGQKR</sequence>
<accession>E6M139</accession>
<comment type="caution">
    <text evidence="1">The sequence shown here is derived from an EMBL/GenBank/DDBJ whole genome shotgun (WGS) entry which is preliminary data.</text>
</comment>
<gene>
    <name evidence="1" type="ORF">HMPREF0388_1772</name>
</gene>
<dbReference type="Proteomes" id="UP000005573">
    <property type="component" value="Unassembled WGS sequence"/>
</dbReference>
<evidence type="ECO:0000313" key="1">
    <source>
        <dbReference type="EMBL" id="EFU79669.1"/>
    </source>
</evidence>
<organism evidence="1 2">
    <name type="scientific">Mobiluncus curtisii ATCC 51333</name>
    <dbReference type="NCBI Taxonomy" id="887326"/>
    <lineage>
        <taxon>Bacteria</taxon>
        <taxon>Bacillati</taxon>
        <taxon>Actinomycetota</taxon>
        <taxon>Actinomycetes</taxon>
        <taxon>Actinomycetales</taxon>
        <taxon>Actinomycetaceae</taxon>
        <taxon>Mobiluncus</taxon>
    </lineage>
</organism>
<protein>
    <submittedName>
        <fullName evidence="1">Uncharacterized protein</fullName>
    </submittedName>
</protein>
<dbReference type="RefSeq" id="WP_004010147.1">
    <property type="nucleotide sequence ID" value="NZ_GL622340.1"/>
</dbReference>
<name>E6M139_9ACTO</name>
<dbReference type="EMBL" id="AEPY01000011">
    <property type="protein sequence ID" value="EFU79669.1"/>
    <property type="molecule type" value="Genomic_DNA"/>
</dbReference>
<proteinExistence type="predicted"/>
<dbReference type="HOGENOM" id="CLU_2917567_0_0_11"/>
<reference evidence="1 2" key="1">
    <citation type="submission" date="2010-12" db="EMBL/GenBank/DDBJ databases">
        <authorList>
            <person name="Muzny D."/>
            <person name="Qin X."/>
            <person name="Deng J."/>
            <person name="Jiang H."/>
            <person name="Liu Y."/>
            <person name="Qu J."/>
            <person name="Song X.-Z."/>
            <person name="Zhang L."/>
            <person name="Thornton R."/>
            <person name="Coyle M."/>
            <person name="Francisco L."/>
            <person name="Jackson L."/>
            <person name="Javaid M."/>
            <person name="Korchina V."/>
            <person name="Kovar C."/>
            <person name="Mata R."/>
            <person name="Mathew T."/>
            <person name="Ngo R."/>
            <person name="Nguyen L."/>
            <person name="Nguyen N."/>
            <person name="Okwuonu G."/>
            <person name="Ongeri F."/>
            <person name="Pham C."/>
            <person name="Simmons D."/>
            <person name="Wilczek-Boney K."/>
            <person name="Hale W."/>
            <person name="Jakkamsetti A."/>
            <person name="Pham P."/>
            <person name="Ruth R."/>
            <person name="San Lucas F."/>
            <person name="Warren J."/>
            <person name="Zhang J."/>
            <person name="Zhao Z."/>
            <person name="Zhou C."/>
            <person name="Zhu D."/>
            <person name="Lee S."/>
            <person name="Bess C."/>
            <person name="Blankenburg K."/>
            <person name="Forbes L."/>
            <person name="Fu Q."/>
            <person name="Gubbala S."/>
            <person name="Hirani K."/>
            <person name="Jayaseelan J.C."/>
            <person name="Lara F."/>
            <person name="Munidasa M."/>
            <person name="Palculict T."/>
            <person name="Patil S."/>
            <person name="Pu L.-L."/>
            <person name="Saada N."/>
            <person name="Tang L."/>
            <person name="Weissenberger G."/>
            <person name="Zhu Y."/>
            <person name="Hemphill L."/>
            <person name="Shang Y."/>
            <person name="Youmans B."/>
            <person name="Ayvaz T."/>
            <person name="Ross M."/>
            <person name="Santibanez J."/>
            <person name="Aqrawi P."/>
            <person name="Gross S."/>
            <person name="Joshi V."/>
            <person name="Fowler G."/>
            <person name="Nazareth L."/>
            <person name="Reid J."/>
            <person name="Worley K."/>
            <person name="Petrosino J."/>
            <person name="Highlander S."/>
            <person name="Gibbs R."/>
        </authorList>
    </citation>
    <scope>NUCLEOTIDE SEQUENCE [LARGE SCALE GENOMIC DNA]</scope>
    <source>
        <strain evidence="1 2">ATCC 51333</strain>
    </source>
</reference>